<dbReference type="FunFam" id="2.70.150.10:FF:000160">
    <property type="entry name" value="Sarcoplasmic/endoplasmic reticulum calcium ATPase 1"/>
    <property type="match status" value="1"/>
</dbReference>
<organism evidence="14 17">
    <name type="scientific">Halanaerobium congolense</name>
    <dbReference type="NCBI Taxonomy" id="54121"/>
    <lineage>
        <taxon>Bacteria</taxon>
        <taxon>Bacillati</taxon>
        <taxon>Bacillota</taxon>
        <taxon>Clostridia</taxon>
        <taxon>Halanaerobiales</taxon>
        <taxon>Halanaerobiaceae</taxon>
        <taxon>Halanaerobium</taxon>
    </lineage>
</organism>
<evidence type="ECO:0000313" key="16">
    <source>
        <dbReference type="Proteomes" id="UP000295758"/>
    </source>
</evidence>
<dbReference type="GO" id="GO:0006883">
    <property type="term" value="P:intracellular sodium ion homeostasis"/>
    <property type="evidence" value="ECO:0007669"/>
    <property type="project" value="TreeGrafter"/>
</dbReference>
<dbReference type="SUPFAM" id="SSF56784">
    <property type="entry name" value="HAD-like"/>
    <property type="match status" value="1"/>
</dbReference>
<feature type="transmembrane region" description="Helical" evidence="12">
    <location>
        <begin position="58"/>
        <end position="76"/>
    </location>
</feature>
<dbReference type="InterPro" id="IPR004014">
    <property type="entry name" value="ATPase_P-typ_cation-transptr_N"/>
</dbReference>
<dbReference type="SMART" id="SM00831">
    <property type="entry name" value="Cation_ATPase_N"/>
    <property type="match status" value="1"/>
</dbReference>
<dbReference type="PROSITE" id="PS00154">
    <property type="entry name" value="ATPASE_E1_E2"/>
    <property type="match status" value="1"/>
</dbReference>
<evidence type="ECO:0000256" key="7">
    <source>
        <dbReference type="ARBA" id="ARBA00022840"/>
    </source>
</evidence>
<dbReference type="InterPro" id="IPR036412">
    <property type="entry name" value="HAD-like_sf"/>
</dbReference>
<comment type="subcellular location">
    <subcellularLocation>
        <location evidence="1">Cell membrane</location>
        <topology evidence="1">Multi-pass membrane protein</topology>
    </subcellularLocation>
</comment>
<dbReference type="Gene3D" id="1.20.1110.10">
    <property type="entry name" value="Calcium-transporting ATPase, transmembrane domain"/>
    <property type="match status" value="1"/>
</dbReference>
<dbReference type="PRINTS" id="PR00119">
    <property type="entry name" value="CATATPASE"/>
</dbReference>
<dbReference type="Pfam" id="PF13246">
    <property type="entry name" value="Cation_ATPase"/>
    <property type="match status" value="1"/>
</dbReference>
<dbReference type="GO" id="GO:1990573">
    <property type="term" value="P:potassium ion import across plasma membrane"/>
    <property type="evidence" value="ECO:0007669"/>
    <property type="project" value="TreeGrafter"/>
</dbReference>
<gene>
    <name evidence="15" type="ORF">BY453_10165</name>
    <name evidence="14" type="ORF">SAMN04488597_105126</name>
</gene>
<dbReference type="SFLD" id="SFLDG00002">
    <property type="entry name" value="C1.7:_P-type_atpase_like"/>
    <property type="match status" value="1"/>
</dbReference>
<dbReference type="Pfam" id="PF00690">
    <property type="entry name" value="Cation_ATPase_N"/>
    <property type="match status" value="1"/>
</dbReference>
<evidence type="ECO:0000256" key="3">
    <source>
        <dbReference type="ARBA" id="ARBA00022475"/>
    </source>
</evidence>
<evidence type="ECO:0000256" key="5">
    <source>
        <dbReference type="ARBA" id="ARBA00022692"/>
    </source>
</evidence>
<dbReference type="SFLD" id="SFLDF00027">
    <property type="entry name" value="p-type_atpase"/>
    <property type="match status" value="1"/>
</dbReference>
<dbReference type="Proteomes" id="UP000324896">
    <property type="component" value="Unassembled WGS sequence"/>
</dbReference>
<keyword evidence="8" id="KW-0460">Magnesium</keyword>
<dbReference type="EMBL" id="SOAA01000001">
    <property type="protein sequence ID" value="TDS35347.1"/>
    <property type="molecule type" value="Genomic_DNA"/>
</dbReference>
<evidence type="ECO:0000256" key="4">
    <source>
        <dbReference type="ARBA" id="ARBA00022553"/>
    </source>
</evidence>
<evidence type="ECO:0000313" key="14">
    <source>
        <dbReference type="EMBL" id="SDC38659.1"/>
    </source>
</evidence>
<dbReference type="GO" id="GO:0005886">
    <property type="term" value="C:plasma membrane"/>
    <property type="evidence" value="ECO:0007669"/>
    <property type="project" value="UniProtKB-SubCell"/>
</dbReference>
<dbReference type="GO" id="GO:0005391">
    <property type="term" value="F:P-type sodium:potassium-exchanging transporter activity"/>
    <property type="evidence" value="ECO:0007669"/>
    <property type="project" value="TreeGrafter"/>
</dbReference>
<dbReference type="InterPro" id="IPR008250">
    <property type="entry name" value="ATPase_P-typ_transduc_dom_A_sf"/>
</dbReference>
<feature type="transmembrane region" description="Helical" evidence="12">
    <location>
        <begin position="82"/>
        <end position="98"/>
    </location>
</feature>
<dbReference type="InterPro" id="IPR059000">
    <property type="entry name" value="ATPase_P-type_domA"/>
</dbReference>
<proteinExistence type="inferred from homology"/>
<accession>A0A1G6L5T2</accession>
<reference evidence="14 17" key="1">
    <citation type="submission" date="2016-10" db="EMBL/GenBank/DDBJ databases">
        <authorList>
            <person name="Varghese N."/>
            <person name="Submissions S."/>
        </authorList>
    </citation>
    <scope>NUCLEOTIDE SEQUENCE [LARGE SCALE GENOMIC DNA]</scope>
    <source>
        <strain evidence="14 17">WG10</strain>
    </source>
</reference>
<feature type="transmembrane region" description="Helical" evidence="12">
    <location>
        <begin position="701"/>
        <end position="725"/>
    </location>
</feature>
<sequence length="914" mass="100789">MPEKEFYRQKGTEILEKLETSKKGLSSSEAAKRLKENGKNVLEAKAKKSLVTIFLEQFKDVLVILLLVAAVMSFIIGSYRDGTIMVIIAVINSVIGFRQEFKAEKIMDSLNKLVNSPSKVIRDDQIGEIAQEELVVGDIVSLEEGDKIPADLRIIESFNLRTNDVSLTGESMPQEKQSNHIEEERPLADRDNMAYLGTTVASGSAKGVVVRTGMETEMGKIASMTQEEDKSKSPLQSELQSVANKIATFAVIIALALFGVSIYQGYGLDFALIYALGIAVAVVPQALPMQVTVALSQGVDRLAGKNAVVKKLSSAETLGSTNVICTDKTGTLTKNEMTVKKVYFDGREYEITGLGYEPEGEIIGDDGEPLTEEEIAEMEIIFDAATMASNAEIHEPDEEHPGWYAIGDPTEAALITLSTKLGTRSPTEDEDNPELHEFSFDSDRKRMSSIREFEDGNYLKMKGALGSVLSISKHILKDGEVVEITEEDKERLNKLNEKYSKNAMRVLAVAYRKLEDDETDYVLEEIEKDVIFLGLVAMIDPPKEGVKEAIQESHEAHIDTYIMTGDHAITAQAVGKEISLSVDDEDVPVFTSKDLEKMSEDDLRQTMEENESLIFSRVSPEDKLRIVKNLKEQQKIVAVTGDGVNDAPALKSAHIGVAMGQMGTDVSKEASELILLDDSYPTLVYAIKEGRTIYNNLKKTVIASLTTNGAELTIVLLGLLAAALLGTPIPILAIQILSIDLLAEILPLTALTFDPASEHLMKSPPRAQDEHIVNKRSFSEIMFLAILMGGLAFINFYLFVNDQAAAVREGTQLYARATTISFLTIAFSQWVNIMSRRYEYESIFNKNFFSNKKMLYSILVSIAMVLLIIYTPINGFLGFAGVTLADWLRVVAAGAVFLIGHEVIKFFKRKNEAV</sequence>
<keyword evidence="3" id="KW-1003">Cell membrane</keyword>
<dbReference type="GO" id="GO:0036376">
    <property type="term" value="P:sodium ion export across plasma membrane"/>
    <property type="evidence" value="ECO:0007669"/>
    <property type="project" value="TreeGrafter"/>
</dbReference>
<comment type="similarity">
    <text evidence="2">Belongs to the cation transport ATPase (P-type) (TC 3.A.3) family. Type IIA subfamily.</text>
</comment>
<dbReference type="EMBL" id="FMYT01000005">
    <property type="protein sequence ID" value="SDC38659.1"/>
    <property type="molecule type" value="Genomic_DNA"/>
</dbReference>
<name>A0A1G6L5T2_9FIRM</name>
<reference evidence="15 16" key="2">
    <citation type="submission" date="2019-03" db="EMBL/GenBank/DDBJ databases">
        <title>Deep subsurface shale carbon reservoir microbial communities from Ohio and West Virginia, USA.</title>
        <authorList>
            <person name="Wrighton K."/>
        </authorList>
    </citation>
    <scope>NUCLEOTIDE SEQUENCE [LARGE SCALE GENOMIC DNA]</scope>
    <source>
        <strain evidence="15 16">UTICA-S4D12</strain>
    </source>
</reference>
<dbReference type="NCBIfam" id="TIGR01494">
    <property type="entry name" value="ATPase_P-type"/>
    <property type="match status" value="2"/>
</dbReference>
<dbReference type="GO" id="GO:1902600">
    <property type="term" value="P:proton transmembrane transport"/>
    <property type="evidence" value="ECO:0007669"/>
    <property type="project" value="TreeGrafter"/>
</dbReference>
<dbReference type="InterPro" id="IPR018303">
    <property type="entry name" value="ATPase_P-typ_P_site"/>
</dbReference>
<protein>
    <submittedName>
        <fullName evidence="14">Ca2+-transporting ATPase</fullName>
    </submittedName>
</protein>
<feature type="transmembrane region" description="Helical" evidence="12">
    <location>
        <begin position="854"/>
        <end position="873"/>
    </location>
</feature>
<dbReference type="Proteomes" id="UP000295758">
    <property type="component" value="Unassembled WGS sequence"/>
</dbReference>
<keyword evidence="6" id="KW-0547">Nucleotide-binding</keyword>
<dbReference type="GO" id="GO:0016887">
    <property type="term" value="F:ATP hydrolysis activity"/>
    <property type="evidence" value="ECO:0007669"/>
    <property type="project" value="InterPro"/>
</dbReference>
<evidence type="ECO:0000256" key="6">
    <source>
        <dbReference type="ARBA" id="ARBA00022741"/>
    </source>
</evidence>
<dbReference type="Pfam" id="PF00689">
    <property type="entry name" value="Cation_ATPase_C"/>
    <property type="match status" value="1"/>
</dbReference>
<evidence type="ECO:0000256" key="10">
    <source>
        <dbReference type="ARBA" id="ARBA00022989"/>
    </source>
</evidence>
<dbReference type="SUPFAM" id="SSF81665">
    <property type="entry name" value="Calcium ATPase, transmembrane domain M"/>
    <property type="match status" value="1"/>
</dbReference>
<dbReference type="SFLD" id="SFLDS00003">
    <property type="entry name" value="Haloacid_Dehalogenase"/>
    <property type="match status" value="1"/>
</dbReference>
<dbReference type="GO" id="GO:0005524">
    <property type="term" value="F:ATP binding"/>
    <property type="evidence" value="ECO:0007669"/>
    <property type="project" value="UniProtKB-KW"/>
</dbReference>
<evidence type="ECO:0000256" key="9">
    <source>
        <dbReference type="ARBA" id="ARBA00022967"/>
    </source>
</evidence>
<dbReference type="Gene3D" id="3.40.50.1000">
    <property type="entry name" value="HAD superfamily/HAD-like"/>
    <property type="match status" value="1"/>
</dbReference>
<evidence type="ECO:0000256" key="12">
    <source>
        <dbReference type="SAM" id="Phobius"/>
    </source>
</evidence>
<dbReference type="InterPro" id="IPR001757">
    <property type="entry name" value="P_typ_ATPase"/>
</dbReference>
<dbReference type="Gene3D" id="3.40.1110.10">
    <property type="entry name" value="Calcium-transporting ATPase, cytoplasmic domain N"/>
    <property type="match status" value="1"/>
</dbReference>
<evidence type="ECO:0000256" key="11">
    <source>
        <dbReference type="ARBA" id="ARBA00023136"/>
    </source>
</evidence>
<keyword evidence="9" id="KW-1278">Translocase</keyword>
<dbReference type="InterPro" id="IPR023214">
    <property type="entry name" value="HAD_sf"/>
</dbReference>
<keyword evidence="7" id="KW-0067">ATP-binding</keyword>
<dbReference type="PRINTS" id="PR00121">
    <property type="entry name" value="NAKATPASE"/>
</dbReference>
<dbReference type="AlphaFoldDB" id="A0A1G6L5T2"/>
<dbReference type="SUPFAM" id="SSF81653">
    <property type="entry name" value="Calcium ATPase, transduction domain A"/>
    <property type="match status" value="1"/>
</dbReference>
<dbReference type="Pfam" id="PF00122">
    <property type="entry name" value="E1-E2_ATPase"/>
    <property type="match status" value="1"/>
</dbReference>
<dbReference type="PANTHER" id="PTHR43294">
    <property type="entry name" value="SODIUM/POTASSIUM-TRANSPORTING ATPASE SUBUNIT ALPHA"/>
    <property type="match status" value="1"/>
</dbReference>
<feature type="transmembrane region" description="Helical" evidence="12">
    <location>
        <begin position="812"/>
        <end position="833"/>
    </location>
</feature>
<evidence type="ECO:0000256" key="1">
    <source>
        <dbReference type="ARBA" id="ARBA00004651"/>
    </source>
</evidence>
<evidence type="ECO:0000256" key="2">
    <source>
        <dbReference type="ARBA" id="ARBA00005675"/>
    </source>
</evidence>
<dbReference type="SUPFAM" id="SSF81660">
    <property type="entry name" value="Metal cation-transporting ATPase, ATP-binding domain N"/>
    <property type="match status" value="1"/>
</dbReference>
<keyword evidence="4" id="KW-0597">Phosphoprotein</keyword>
<dbReference type="InterPro" id="IPR044492">
    <property type="entry name" value="P_typ_ATPase_HD_dom"/>
</dbReference>
<keyword evidence="11 12" id="KW-0472">Membrane</keyword>
<dbReference type="Gene3D" id="2.70.150.10">
    <property type="entry name" value="Calcium-transporting ATPase, cytoplasmic transduction domain A"/>
    <property type="match status" value="1"/>
</dbReference>
<evidence type="ECO:0000256" key="8">
    <source>
        <dbReference type="ARBA" id="ARBA00022842"/>
    </source>
</evidence>
<feature type="transmembrane region" description="Helical" evidence="12">
    <location>
        <begin position="246"/>
        <end position="266"/>
    </location>
</feature>
<dbReference type="InterPro" id="IPR023299">
    <property type="entry name" value="ATPase_P-typ_cyto_dom_N"/>
</dbReference>
<feature type="transmembrane region" description="Helical" evidence="12">
    <location>
        <begin position="781"/>
        <end position="800"/>
    </location>
</feature>
<keyword evidence="10 12" id="KW-1133">Transmembrane helix</keyword>
<dbReference type="InterPro" id="IPR050510">
    <property type="entry name" value="Cation_transp_ATPase_P-type"/>
</dbReference>
<dbReference type="GO" id="GO:0030007">
    <property type="term" value="P:intracellular potassium ion homeostasis"/>
    <property type="evidence" value="ECO:0007669"/>
    <property type="project" value="TreeGrafter"/>
</dbReference>
<dbReference type="PANTHER" id="PTHR43294:SF21">
    <property type="entry name" value="CATION TRANSPORTING ATPASE"/>
    <property type="match status" value="1"/>
</dbReference>
<feature type="domain" description="Cation-transporting P-type ATPase N-terminal" evidence="13">
    <location>
        <begin position="5"/>
        <end position="78"/>
    </location>
</feature>
<evidence type="ECO:0000259" key="13">
    <source>
        <dbReference type="SMART" id="SM00831"/>
    </source>
</evidence>
<evidence type="ECO:0000313" key="15">
    <source>
        <dbReference type="EMBL" id="TDS35347.1"/>
    </source>
</evidence>
<feature type="transmembrane region" description="Helical" evidence="12">
    <location>
        <begin position="879"/>
        <end position="900"/>
    </location>
</feature>
<evidence type="ECO:0000313" key="17">
    <source>
        <dbReference type="Proteomes" id="UP000324896"/>
    </source>
</evidence>
<dbReference type="InterPro" id="IPR023298">
    <property type="entry name" value="ATPase_P-typ_TM_dom_sf"/>
</dbReference>
<keyword evidence="5 12" id="KW-0812">Transmembrane</keyword>
<dbReference type="RefSeq" id="WP_089722935.1">
    <property type="nucleotide sequence ID" value="NZ_FMYT01000005.1"/>
</dbReference>
<dbReference type="InterPro" id="IPR006068">
    <property type="entry name" value="ATPase_P-typ_cation-transptr_C"/>
</dbReference>